<dbReference type="RefSeq" id="WP_089751503.1">
    <property type="nucleotide sequence ID" value="NZ_FOOG01000010.1"/>
</dbReference>
<feature type="transmembrane region" description="Helical" evidence="3">
    <location>
        <begin position="160"/>
        <end position="178"/>
    </location>
</feature>
<dbReference type="PANTHER" id="PTHR34295">
    <property type="entry name" value="BIOTIN TRANSPORTER BIOY"/>
    <property type="match status" value="1"/>
</dbReference>
<dbReference type="OrthoDB" id="9803495at2"/>
<evidence type="ECO:0000313" key="5">
    <source>
        <dbReference type="Proteomes" id="UP000198897"/>
    </source>
</evidence>
<dbReference type="GO" id="GO:0015225">
    <property type="term" value="F:biotin transmembrane transporter activity"/>
    <property type="evidence" value="ECO:0007669"/>
    <property type="project" value="UniProtKB-UniRule"/>
</dbReference>
<dbReference type="PANTHER" id="PTHR34295:SF1">
    <property type="entry name" value="BIOTIN TRANSPORTER BIOY"/>
    <property type="match status" value="1"/>
</dbReference>
<accession>A0A1I2LWU5</accession>
<feature type="transmembrane region" description="Helical" evidence="3">
    <location>
        <begin position="118"/>
        <end position="140"/>
    </location>
</feature>
<dbReference type="InterPro" id="IPR003784">
    <property type="entry name" value="BioY"/>
</dbReference>
<feature type="transmembrane region" description="Helical" evidence="3">
    <location>
        <begin position="62"/>
        <end position="81"/>
    </location>
</feature>
<dbReference type="GO" id="GO:0005886">
    <property type="term" value="C:plasma membrane"/>
    <property type="evidence" value="ECO:0007669"/>
    <property type="project" value="UniProtKB-SubCell"/>
</dbReference>
<comment type="similarity">
    <text evidence="1 2">Belongs to the BioY family.</text>
</comment>
<dbReference type="AlphaFoldDB" id="A0A1I2LWU5"/>
<evidence type="ECO:0000313" key="4">
    <source>
        <dbReference type="EMBL" id="SFF81977.1"/>
    </source>
</evidence>
<feature type="transmembrane region" description="Helical" evidence="3">
    <location>
        <begin position="33"/>
        <end position="55"/>
    </location>
</feature>
<organism evidence="4 5">
    <name type="scientific">Halobacillus alkaliphilus</name>
    <dbReference type="NCBI Taxonomy" id="396056"/>
    <lineage>
        <taxon>Bacteria</taxon>
        <taxon>Bacillati</taxon>
        <taxon>Bacillota</taxon>
        <taxon>Bacilli</taxon>
        <taxon>Bacillales</taxon>
        <taxon>Bacillaceae</taxon>
        <taxon>Halobacillus</taxon>
    </lineage>
</organism>
<protein>
    <recommendedName>
        <fullName evidence="2">Biotin transporter</fullName>
    </recommendedName>
</protein>
<dbReference type="PIRSF" id="PIRSF016661">
    <property type="entry name" value="BioY"/>
    <property type="match status" value="1"/>
</dbReference>
<keyword evidence="3" id="KW-0812">Transmembrane</keyword>
<reference evidence="5" key="1">
    <citation type="submission" date="2016-10" db="EMBL/GenBank/DDBJ databases">
        <authorList>
            <person name="Varghese N."/>
            <person name="Submissions S."/>
        </authorList>
    </citation>
    <scope>NUCLEOTIDE SEQUENCE [LARGE SCALE GENOMIC DNA]</scope>
    <source>
        <strain evidence="5">FP5</strain>
    </source>
</reference>
<comment type="subcellular location">
    <subcellularLocation>
        <location evidence="2">Cell membrane</location>
        <topology evidence="2">Multi-pass membrane protein</topology>
    </subcellularLocation>
</comment>
<name>A0A1I2LWU5_9BACI</name>
<feature type="transmembrane region" description="Helical" evidence="3">
    <location>
        <begin position="87"/>
        <end position="106"/>
    </location>
</feature>
<feature type="transmembrane region" description="Helical" evidence="3">
    <location>
        <begin position="7"/>
        <end position="27"/>
    </location>
</feature>
<gene>
    <name evidence="4" type="ORF">SAMN05216353_11027</name>
</gene>
<keyword evidence="2" id="KW-1003">Cell membrane</keyword>
<keyword evidence="3" id="KW-1133">Transmembrane helix</keyword>
<keyword evidence="2" id="KW-0813">Transport</keyword>
<dbReference type="Gene3D" id="1.10.1760.20">
    <property type="match status" value="1"/>
</dbReference>
<keyword evidence="2 3" id="KW-0472">Membrane</keyword>
<keyword evidence="5" id="KW-1185">Reference proteome</keyword>
<sequence length="195" mass="21211">MKRSRWSAYEITIGALFVALMAIGANITSFVPFLIILGVPLTLQTFFAVLSGLILGSRLGFFSMLVYMVLGLIGAPIFAGFSGGPAVLFKTSFGFIISYIILAFIAGKLVESSRKIPMYITAALIGVAVNYIIGVTWFYAALNFWAPGDPISYTLAWTSMGPFLTKDVAICILAALFAHRLERTVLHRTQLRQAA</sequence>
<dbReference type="EMBL" id="FOOG01000010">
    <property type="protein sequence ID" value="SFF81977.1"/>
    <property type="molecule type" value="Genomic_DNA"/>
</dbReference>
<dbReference type="Proteomes" id="UP000198897">
    <property type="component" value="Unassembled WGS sequence"/>
</dbReference>
<evidence type="ECO:0000256" key="3">
    <source>
        <dbReference type="SAM" id="Phobius"/>
    </source>
</evidence>
<evidence type="ECO:0000256" key="1">
    <source>
        <dbReference type="ARBA" id="ARBA00010692"/>
    </source>
</evidence>
<evidence type="ECO:0000256" key="2">
    <source>
        <dbReference type="PIRNR" id="PIRNR016661"/>
    </source>
</evidence>
<dbReference type="Pfam" id="PF02632">
    <property type="entry name" value="BioY"/>
    <property type="match status" value="1"/>
</dbReference>
<proteinExistence type="inferred from homology"/>